<keyword evidence="2" id="KW-1185">Reference proteome</keyword>
<name>A0A521ERN5_9BACT</name>
<evidence type="ECO:0000313" key="2">
    <source>
        <dbReference type="Proteomes" id="UP000317593"/>
    </source>
</evidence>
<dbReference type="EMBL" id="FXTH01000018">
    <property type="protein sequence ID" value="SMO86081.1"/>
    <property type="molecule type" value="Genomic_DNA"/>
</dbReference>
<proteinExistence type="predicted"/>
<gene>
    <name evidence="1" type="ORF">SAMN06265218_11819</name>
</gene>
<dbReference type="Proteomes" id="UP000317593">
    <property type="component" value="Unassembled WGS sequence"/>
</dbReference>
<organism evidence="1 2">
    <name type="scientific">Fodinibius sediminis</name>
    <dbReference type="NCBI Taxonomy" id="1214077"/>
    <lineage>
        <taxon>Bacteria</taxon>
        <taxon>Pseudomonadati</taxon>
        <taxon>Balneolota</taxon>
        <taxon>Balneolia</taxon>
        <taxon>Balneolales</taxon>
        <taxon>Balneolaceae</taxon>
        <taxon>Fodinibius</taxon>
    </lineage>
</organism>
<protein>
    <submittedName>
        <fullName evidence="1">Uncharacterized protein</fullName>
    </submittedName>
</protein>
<dbReference type="AlphaFoldDB" id="A0A521ERN5"/>
<sequence length="64" mass="7470">MVPLLSHVFLSYRIKPGSLFKWLKPQKLIPSPRSTDDTKSSKRFLNLLFLLLFTLKPSKPKDKK</sequence>
<accession>A0A521ERN5</accession>
<evidence type="ECO:0000313" key="1">
    <source>
        <dbReference type="EMBL" id="SMO86081.1"/>
    </source>
</evidence>
<reference evidence="1 2" key="1">
    <citation type="submission" date="2017-05" db="EMBL/GenBank/DDBJ databases">
        <authorList>
            <person name="Varghese N."/>
            <person name="Submissions S."/>
        </authorList>
    </citation>
    <scope>NUCLEOTIDE SEQUENCE [LARGE SCALE GENOMIC DNA]</scope>
    <source>
        <strain evidence="1 2">DSM 21194</strain>
    </source>
</reference>